<dbReference type="SUPFAM" id="SSF53328">
    <property type="entry name" value="Formyltransferase"/>
    <property type="match status" value="1"/>
</dbReference>
<dbReference type="PANTHER" id="PTHR43369:SF2">
    <property type="entry name" value="PHOSPHORIBOSYLGLYCINAMIDE FORMYLTRANSFERASE"/>
    <property type="match status" value="1"/>
</dbReference>
<proteinExistence type="predicted"/>
<dbReference type="CDD" id="cd08653">
    <property type="entry name" value="FMT_core_like_3"/>
    <property type="match status" value="1"/>
</dbReference>
<evidence type="ECO:0000256" key="1">
    <source>
        <dbReference type="ARBA" id="ARBA00005054"/>
    </source>
</evidence>
<dbReference type="Gene3D" id="3.40.50.170">
    <property type="entry name" value="Formyl transferase, N-terminal domain"/>
    <property type="match status" value="1"/>
</dbReference>
<evidence type="ECO:0000313" key="6">
    <source>
        <dbReference type="EMBL" id="MCG7505815.1"/>
    </source>
</evidence>
<dbReference type="RefSeq" id="WP_239365321.1">
    <property type="nucleotide sequence ID" value="NZ_JAKREW010000009.1"/>
</dbReference>
<comment type="pathway">
    <text evidence="1">Purine metabolism; IMP biosynthesis via de novo pathway; N(2)-formyl-N(1)-(5-phospho-D-ribosyl)glycinamide from N(1)-(5-phospho-D-ribosyl)glycinamide (10-formyl THF route): step 1/1.</text>
</comment>
<dbReference type="InterPro" id="IPR002376">
    <property type="entry name" value="Formyl_transf_N"/>
</dbReference>
<dbReference type="PANTHER" id="PTHR43369">
    <property type="entry name" value="PHOSPHORIBOSYLGLYCINAMIDE FORMYLTRANSFERASE"/>
    <property type="match status" value="1"/>
</dbReference>
<evidence type="ECO:0000256" key="4">
    <source>
        <dbReference type="ARBA" id="ARBA00022755"/>
    </source>
</evidence>
<feature type="domain" description="Formyl transferase N-terminal" evidence="5">
    <location>
        <begin position="105"/>
        <end position="218"/>
    </location>
</feature>
<reference evidence="6 7" key="1">
    <citation type="submission" date="2022-02" db="EMBL/GenBank/DDBJ databases">
        <title>Draft genome sequence of Mezorhizobium retamae strain IRAMC:0171 isolated from Retama raetam nodules.</title>
        <authorList>
            <person name="Bengaied R."/>
            <person name="Sbissi I."/>
            <person name="Huber K."/>
            <person name="Ghodbane F."/>
            <person name="Nouioui I."/>
            <person name="Tarhouni M."/>
            <person name="Gtari M."/>
        </authorList>
    </citation>
    <scope>NUCLEOTIDE SEQUENCE [LARGE SCALE GENOMIC DNA]</scope>
    <source>
        <strain evidence="6 7">IRAMC:0171</strain>
    </source>
</reference>
<evidence type="ECO:0000259" key="5">
    <source>
        <dbReference type="Pfam" id="PF00551"/>
    </source>
</evidence>
<dbReference type="GO" id="GO:0016740">
    <property type="term" value="F:transferase activity"/>
    <property type="evidence" value="ECO:0007669"/>
    <property type="project" value="UniProtKB-KW"/>
</dbReference>
<dbReference type="EMBL" id="JAKREW010000009">
    <property type="protein sequence ID" value="MCG7505815.1"/>
    <property type="molecule type" value="Genomic_DNA"/>
</dbReference>
<evidence type="ECO:0000256" key="3">
    <source>
        <dbReference type="ARBA" id="ARBA00022679"/>
    </source>
</evidence>
<sequence length="259" mass="28256">MNEAADTASIVVVTEGGGHIWAIVNAIADRFANVTVILETPISKWSLLKRRAKRQGWISVFGQIGTMMLVRLGKRFGAAHAEEIAAEYNLKTELRPGQNIVHVPSANAPEAIKAIADLKPGVVLLAGCRVLTRETLASIPCPVINYHAGINPKYRGMNGAYWALVNDDAVNFGTTVHLVDAGVDTGAVLRHTRGEPGRGDTISSYPLRQAAISRNACVDVVEKVLSGRIEPFDPGLPSQIWFHPTLWFYVWTGIRRGIW</sequence>
<accession>A0ABS9QEL2</accession>
<dbReference type="InterPro" id="IPR036477">
    <property type="entry name" value="Formyl_transf_N_sf"/>
</dbReference>
<keyword evidence="7" id="KW-1185">Reference proteome</keyword>
<evidence type="ECO:0000256" key="2">
    <source>
        <dbReference type="ARBA" id="ARBA00012254"/>
    </source>
</evidence>
<protein>
    <recommendedName>
        <fullName evidence="2">phosphoribosylglycinamide formyltransferase 1</fullName>
        <ecNumber evidence="2">2.1.2.2</ecNumber>
    </recommendedName>
</protein>
<dbReference type="Proteomes" id="UP001201701">
    <property type="component" value="Unassembled WGS sequence"/>
</dbReference>
<keyword evidence="3 6" id="KW-0808">Transferase</keyword>
<name>A0ABS9QEL2_9HYPH</name>
<comment type="caution">
    <text evidence="6">The sequence shown here is derived from an EMBL/GenBank/DDBJ whole genome shotgun (WGS) entry which is preliminary data.</text>
</comment>
<evidence type="ECO:0000313" key="7">
    <source>
        <dbReference type="Proteomes" id="UP001201701"/>
    </source>
</evidence>
<dbReference type="EC" id="2.1.2.2" evidence="2"/>
<dbReference type="Pfam" id="PF00551">
    <property type="entry name" value="Formyl_trans_N"/>
    <property type="match status" value="1"/>
</dbReference>
<gene>
    <name evidence="6" type="ORF">L4923_12400</name>
</gene>
<keyword evidence="4" id="KW-0658">Purine biosynthesis</keyword>
<organism evidence="6 7">
    <name type="scientific">Mesorhizobium retamae</name>
    <dbReference type="NCBI Taxonomy" id="2912854"/>
    <lineage>
        <taxon>Bacteria</taxon>
        <taxon>Pseudomonadati</taxon>
        <taxon>Pseudomonadota</taxon>
        <taxon>Alphaproteobacteria</taxon>
        <taxon>Hyphomicrobiales</taxon>
        <taxon>Phyllobacteriaceae</taxon>
        <taxon>Mesorhizobium</taxon>
    </lineage>
</organism>